<feature type="compositionally biased region" description="Basic and acidic residues" evidence="2">
    <location>
        <begin position="82"/>
        <end position="92"/>
    </location>
</feature>
<proteinExistence type="predicted"/>
<dbReference type="Proteomes" id="UP001154078">
    <property type="component" value="Chromosome 1"/>
</dbReference>
<dbReference type="OrthoDB" id="6725237at2759"/>
<organism evidence="4 5">
    <name type="scientific">Brassicogethes aeneus</name>
    <name type="common">Rape pollen beetle</name>
    <name type="synonym">Meligethes aeneus</name>
    <dbReference type="NCBI Taxonomy" id="1431903"/>
    <lineage>
        <taxon>Eukaryota</taxon>
        <taxon>Metazoa</taxon>
        <taxon>Ecdysozoa</taxon>
        <taxon>Arthropoda</taxon>
        <taxon>Hexapoda</taxon>
        <taxon>Insecta</taxon>
        <taxon>Pterygota</taxon>
        <taxon>Neoptera</taxon>
        <taxon>Endopterygota</taxon>
        <taxon>Coleoptera</taxon>
        <taxon>Polyphaga</taxon>
        <taxon>Cucujiformia</taxon>
        <taxon>Nitidulidae</taxon>
        <taxon>Meligethinae</taxon>
        <taxon>Brassicogethes</taxon>
    </lineage>
</organism>
<evidence type="ECO:0000313" key="4">
    <source>
        <dbReference type="EMBL" id="CAH0545988.1"/>
    </source>
</evidence>
<evidence type="ECO:0000256" key="2">
    <source>
        <dbReference type="SAM" id="MobiDB-lite"/>
    </source>
</evidence>
<dbReference type="PANTHER" id="PTHR23002">
    <property type="entry name" value="ZINC FINGER CCHC DOMAIN CONTAINING PROTEIN"/>
    <property type="match status" value="1"/>
</dbReference>
<keyword evidence="1" id="KW-0863">Zinc-finger</keyword>
<dbReference type="SMART" id="SM00343">
    <property type="entry name" value="ZnF_C2HC"/>
    <property type="match status" value="2"/>
</dbReference>
<feature type="domain" description="CCHC-type" evidence="3">
    <location>
        <begin position="293"/>
        <end position="309"/>
    </location>
</feature>
<keyword evidence="1" id="KW-0862">Zinc</keyword>
<keyword evidence="5" id="KW-1185">Reference proteome</keyword>
<dbReference type="InterPro" id="IPR051714">
    <property type="entry name" value="Znf_CCHC_NABP"/>
</dbReference>
<reference evidence="4" key="1">
    <citation type="submission" date="2021-12" db="EMBL/GenBank/DDBJ databases">
        <authorList>
            <person name="King R."/>
        </authorList>
    </citation>
    <scope>NUCLEOTIDE SEQUENCE</scope>
</reference>
<dbReference type="Gene3D" id="4.10.60.10">
    <property type="entry name" value="Zinc finger, CCHC-type"/>
    <property type="match status" value="2"/>
</dbReference>
<feature type="region of interest" description="Disordered" evidence="2">
    <location>
        <begin position="72"/>
        <end position="92"/>
    </location>
</feature>
<dbReference type="GO" id="GO:0003676">
    <property type="term" value="F:nucleic acid binding"/>
    <property type="evidence" value="ECO:0007669"/>
    <property type="project" value="InterPro"/>
</dbReference>
<evidence type="ECO:0000259" key="3">
    <source>
        <dbReference type="PROSITE" id="PS50158"/>
    </source>
</evidence>
<dbReference type="InterPro" id="IPR036875">
    <property type="entry name" value="Znf_CCHC_sf"/>
</dbReference>
<accession>A0A9P0AQ67</accession>
<dbReference type="PROSITE" id="PS50158">
    <property type="entry name" value="ZF_CCHC"/>
    <property type="match status" value="1"/>
</dbReference>
<dbReference type="InterPro" id="IPR001878">
    <property type="entry name" value="Znf_CCHC"/>
</dbReference>
<name>A0A9P0AQ67_BRAAE</name>
<evidence type="ECO:0000256" key="1">
    <source>
        <dbReference type="PROSITE-ProRule" id="PRU00047"/>
    </source>
</evidence>
<dbReference type="SUPFAM" id="SSF57756">
    <property type="entry name" value="Retrovirus zinc finger-like domains"/>
    <property type="match status" value="1"/>
</dbReference>
<dbReference type="AlphaFoldDB" id="A0A9P0AQ67"/>
<gene>
    <name evidence="4" type="ORF">MELIAE_LOCUS252</name>
</gene>
<dbReference type="Pfam" id="PF00098">
    <property type="entry name" value="zf-CCHC"/>
    <property type="match status" value="2"/>
</dbReference>
<protein>
    <recommendedName>
        <fullName evidence="3">CCHC-type domain-containing protein</fullName>
    </recommendedName>
</protein>
<evidence type="ECO:0000313" key="5">
    <source>
        <dbReference type="Proteomes" id="UP001154078"/>
    </source>
</evidence>
<sequence length="406" mass="45000">MSKEDISWISGDDEVDWLAGDPNSGLTSTPRRGHGEASSSLGLTDSQVDKVVEVLLARGLTDKLVKAVNLRANSPGAASSSKESETVERFDPEQPDCDVVRWLNEIDRLGHIHGWSGYERSLTLQTNLTGAAREWFRRLETYDHSWDQWKSLLAAAFPRRRDFHEMLVEMLDRRKSVSETMSAYFRSKLDLCGRVNITGEAAVSCVIAGLPHELRAGAYGVGSTTPQQLYTYLAGLDSYQVGRPSTRVVEKPSSRYSEPTAKRRLAADPVRCYNCQELGDHFSRDCPKPKVERCRRCGETGHIAADCPRKRGRFETQVRPSVKPNDVYKVGDLVLWRTVDSNVNQKLANKSFRVSKVLGGDRCLIESIGGVGFSAVVAVDSIRRYHGVNEVSGESGGDSGEIDSIF</sequence>
<keyword evidence="1" id="KW-0479">Metal-binding</keyword>
<feature type="region of interest" description="Disordered" evidence="2">
    <location>
        <begin position="1"/>
        <end position="43"/>
    </location>
</feature>
<dbReference type="GO" id="GO:0008270">
    <property type="term" value="F:zinc ion binding"/>
    <property type="evidence" value="ECO:0007669"/>
    <property type="project" value="UniProtKB-KW"/>
</dbReference>
<dbReference type="EMBL" id="OV121132">
    <property type="protein sequence ID" value="CAH0545988.1"/>
    <property type="molecule type" value="Genomic_DNA"/>
</dbReference>